<name>A0A8H9GUS3_9DEIO</name>
<gene>
    <name evidence="2" type="ORF">GCM10008956_32570</name>
</gene>
<dbReference type="EMBL" id="BMQG01000014">
    <property type="protein sequence ID" value="GGM54163.1"/>
    <property type="molecule type" value="Genomic_DNA"/>
</dbReference>
<comment type="caution">
    <text evidence="2">The sequence shown here is derived from an EMBL/GenBank/DDBJ whole genome shotgun (WGS) entry which is preliminary data.</text>
</comment>
<evidence type="ECO:0000259" key="1">
    <source>
        <dbReference type="Pfam" id="PF24706"/>
    </source>
</evidence>
<dbReference type="Pfam" id="PF24706">
    <property type="entry name" value="DUF7669"/>
    <property type="match status" value="1"/>
</dbReference>
<dbReference type="Proteomes" id="UP000600547">
    <property type="component" value="Unassembled WGS sequence"/>
</dbReference>
<keyword evidence="3" id="KW-1185">Reference proteome</keyword>
<evidence type="ECO:0000313" key="3">
    <source>
        <dbReference type="Proteomes" id="UP000600547"/>
    </source>
</evidence>
<evidence type="ECO:0000313" key="2">
    <source>
        <dbReference type="EMBL" id="GGM54163.1"/>
    </source>
</evidence>
<protein>
    <recommendedName>
        <fullName evidence="1">DUF7669 domain-containing protein</fullName>
    </recommendedName>
</protein>
<dbReference type="AlphaFoldDB" id="A0A8H9GUS3"/>
<accession>A0A8H9GUS3</accession>
<dbReference type="InterPro" id="IPR056086">
    <property type="entry name" value="DUF7669"/>
</dbReference>
<feature type="domain" description="DUF7669" evidence="1">
    <location>
        <begin position="11"/>
        <end position="77"/>
    </location>
</feature>
<proteinExistence type="predicted"/>
<organism evidence="2 3">
    <name type="scientific">Deinococcus arenae</name>
    <dbReference type="NCBI Taxonomy" id="1452751"/>
    <lineage>
        <taxon>Bacteria</taxon>
        <taxon>Thermotogati</taxon>
        <taxon>Deinococcota</taxon>
        <taxon>Deinococci</taxon>
        <taxon>Deinococcales</taxon>
        <taxon>Deinococcaceae</taxon>
        <taxon>Deinococcus</taxon>
    </lineage>
</organism>
<reference evidence="3" key="1">
    <citation type="journal article" date="2019" name="Int. J. Syst. Evol. Microbiol.">
        <title>The Global Catalogue of Microorganisms (GCM) 10K type strain sequencing project: providing services to taxonomists for standard genome sequencing and annotation.</title>
        <authorList>
            <consortium name="The Broad Institute Genomics Platform"/>
            <consortium name="The Broad Institute Genome Sequencing Center for Infectious Disease"/>
            <person name="Wu L."/>
            <person name="Ma J."/>
        </authorList>
    </citation>
    <scope>NUCLEOTIDE SEQUENCE [LARGE SCALE GENOMIC DNA]</scope>
    <source>
        <strain evidence="3">JCM 31047</strain>
    </source>
</reference>
<dbReference type="RefSeq" id="WP_110828112.1">
    <property type="nucleotide sequence ID" value="NZ_BMQG01000014.1"/>
</dbReference>
<sequence>MTCRDDILAVARELSAAHPSGTFSVQGVLEVLRARQTPYSDADIRRHISTFMCANAVGSHAAQFQDLERVSRGLYKLL</sequence>